<dbReference type="CDD" id="cd04301">
    <property type="entry name" value="NAT_SF"/>
    <property type="match status" value="1"/>
</dbReference>
<dbReference type="SUPFAM" id="SSF55729">
    <property type="entry name" value="Acyl-CoA N-acyltransferases (Nat)"/>
    <property type="match status" value="1"/>
</dbReference>
<keyword evidence="3" id="KW-1185">Reference proteome</keyword>
<geneLocation type="plasmid" evidence="3">
    <name>pmdjk44.1</name>
</geneLocation>
<dbReference type="RefSeq" id="WP_100112366.1">
    <property type="nucleotide sequence ID" value="NZ_CP023976.1"/>
</dbReference>
<evidence type="ECO:0000313" key="2">
    <source>
        <dbReference type="EMBL" id="ATM24516.1"/>
    </source>
</evidence>
<dbReference type="PROSITE" id="PS51186">
    <property type="entry name" value="GNAT"/>
    <property type="match status" value="1"/>
</dbReference>
<dbReference type="GO" id="GO:0016747">
    <property type="term" value="F:acyltransferase activity, transferring groups other than amino-acyl groups"/>
    <property type="evidence" value="ECO:0007669"/>
    <property type="project" value="InterPro"/>
</dbReference>
<dbReference type="OrthoDB" id="4294077at2"/>
<keyword evidence="2" id="KW-0614">Plasmid</keyword>
<dbReference type="Gene3D" id="3.40.630.30">
    <property type="match status" value="1"/>
</dbReference>
<protein>
    <recommendedName>
        <fullName evidence="1">N-acetyltransferase domain-containing protein</fullName>
    </recommendedName>
</protein>
<organism evidence="2 3">
    <name type="scientific">Streptomyces alboflavus</name>
    <dbReference type="NCBI Taxonomy" id="67267"/>
    <lineage>
        <taxon>Bacteria</taxon>
        <taxon>Bacillati</taxon>
        <taxon>Actinomycetota</taxon>
        <taxon>Actinomycetes</taxon>
        <taxon>Kitasatosporales</taxon>
        <taxon>Streptomycetaceae</taxon>
        <taxon>Streptomyces</taxon>
    </lineage>
</organism>
<feature type="domain" description="N-acetyltransferase" evidence="1">
    <location>
        <begin position="15"/>
        <end position="173"/>
    </location>
</feature>
<dbReference type="InterPro" id="IPR016181">
    <property type="entry name" value="Acyl_CoA_acyltransferase"/>
</dbReference>
<dbReference type="EMBL" id="CP023976">
    <property type="protein sequence ID" value="ATM24516.1"/>
    <property type="molecule type" value="Genomic_DNA"/>
</dbReference>
<evidence type="ECO:0000313" key="3">
    <source>
        <dbReference type="Proteomes" id="UP000195880"/>
    </source>
</evidence>
<dbReference type="Pfam" id="PF00583">
    <property type="entry name" value="Acetyltransf_1"/>
    <property type="match status" value="1"/>
</dbReference>
<evidence type="ECO:0000259" key="1">
    <source>
        <dbReference type="PROSITE" id="PS51186"/>
    </source>
</evidence>
<dbReference type="InterPro" id="IPR000182">
    <property type="entry name" value="GNAT_dom"/>
</dbReference>
<gene>
    <name evidence="2" type="ORF">SMD44_p10017</name>
</gene>
<dbReference type="AlphaFoldDB" id="A0A291W4D5"/>
<name>A0A291W4D5_9ACTN</name>
<proteinExistence type="predicted"/>
<dbReference type="Proteomes" id="UP000195880">
    <property type="component" value="Plasmid pMDJK44.1"/>
</dbReference>
<accession>A0A291W4D5</accession>
<sequence length="223" mass="23719">MRHIDAVNRGSLPLIPIESASFRDLDAFCELVSLVDPGQPVPLSVPIALSLRPGRLTHGHCLCLVARVDGKVAGALIASPPRWADEHPLRASLGIGVLYIAAVSVFPKYRSQGIASRLLRAAERHSRMAGVRLLTLEHPPGLTGFYTRHGFTAGQERMLVVLPNGVQERKMPGHLSAVKPIAEGVRLAQVPGAPAPLVTGLLTRGCEIPPSAHYSENGLSAAP</sequence>
<dbReference type="KEGG" id="salf:SMD44_p10017"/>
<reference evidence="2 3" key="1">
    <citation type="submission" date="2017-10" db="EMBL/GenBank/DDBJ databases">
        <title>Streptomyces alboflavus Genome sequencing and assembly.</title>
        <authorList>
            <person name="Wang Y."/>
            <person name="Du B."/>
            <person name="Ding Y."/>
            <person name="Liu H."/>
            <person name="Hou Q."/>
            <person name="Liu K."/>
            <person name="Wang C."/>
            <person name="Yao L."/>
        </authorList>
    </citation>
    <scope>NUCLEOTIDE SEQUENCE [LARGE SCALE GENOMIC DNA]</scope>
    <source>
        <strain evidence="2 3">MDJK44</strain>
        <plasmid evidence="3">Plasmid pmdjk44.1</plasmid>
    </source>
</reference>